<feature type="region of interest" description="Disordered" evidence="1">
    <location>
        <begin position="183"/>
        <end position="242"/>
    </location>
</feature>
<dbReference type="RefSeq" id="XP_018271346.1">
    <property type="nucleotide sequence ID" value="XM_018418619.1"/>
</dbReference>
<evidence type="ECO:0000313" key="3">
    <source>
        <dbReference type="Proteomes" id="UP000053890"/>
    </source>
</evidence>
<dbReference type="SUPFAM" id="SSF53098">
    <property type="entry name" value="Ribonuclease H-like"/>
    <property type="match status" value="1"/>
</dbReference>
<dbReference type="AlphaFoldDB" id="A0A194S3X8"/>
<sequence>MRRSAFEATKTTAVVFRPKRGTAGARTAAAAAAEAPPVVLDGVELAYADKMTMLGARIDAELTFAAHRRTCVSRAAQAAGGVGLLARARVGLSARHTRALVRAWVYPKMLALLDGLGPSDLVGYSDGSLIDGRAGAGWALRAVFRGEEPMMTVVVSWVPGHAEVEGNKRADAQAKVGAEVVEVEGGVGEGRQRGRKSRRHSMVMPRGGSVEPSDDERDEWYGGERETSPQVESNQPPRPRLPALVNPPDGLEDLRSEPKSIAAVQQAFHQAQQAAWAASWATAPAGAGLRSVTGKVAPGASFARYHATLSRRQSTLLARLRLNFAGLAAHLHRIQRDPTGLCECGEEETRAHFLLACPLYAAPRAALVRATGKDAMPPLAT</sequence>
<dbReference type="OMA" id="RSDRCEC"/>
<evidence type="ECO:0000256" key="1">
    <source>
        <dbReference type="SAM" id="MobiDB-lite"/>
    </source>
</evidence>
<dbReference type="GeneID" id="28979066"/>
<accession>A0A194S3X8</accession>
<dbReference type="Proteomes" id="UP000053890">
    <property type="component" value="Unassembled WGS sequence"/>
</dbReference>
<evidence type="ECO:0000313" key="2">
    <source>
        <dbReference type="EMBL" id="KPV75297.1"/>
    </source>
</evidence>
<feature type="non-terminal residue" evidence="2">
    <location>
        <position position="381"/>
    </location>
</feature>
<evidence type="ECO:0008006" key="4">
    <source>
        <dbReference type="Google" id="ProtNLM"/>
    </source>
</evidence>
<protein>
    <recommendedName>
        <fullName evidence="4">RNase H type-1 domain-containing protein</fullName>
    </recommendedName>
</protein>
<dbReference type="InterPro" id="IPR012337">
    <property type="entry name" value="RNaseH-like_sf"/>
</dbReference>
<gene>
    <name evidence="2" type="ORF">RHOBADRAFT_64964</name>
</gene>
<keyword evidence="3" id="KW-1185">Reference proteome</keyword>
<reference evidence="2 3" key="1">
    <citation type="journal article" date="2015" name="Front. Microbiol.">
        <title>Genome sequence of the plant growth promoting endophytic yeast Rhodotorula graminis WP1.</title>
        <authorList>
            <person name="Firrincieli A."/>
            <person name="Otillar R."/>
            <person name="Salamov A."/>
            <person name="Schmutz J."/>
            <person name="Khan Z."/>
            <person name="Redman R.S."/>
            <person name="Fleck N.D."/>
            <person name="Lindquist E."/>
            <person name="Grigoriev I.V."/>
            <person name="Doty S.L."/>
        </authorList>
    </citation>
    <scope>NUCLEOTIDE SEQUENCE [LARGE SCALE GENOMIC DNA]</scope>
    <source>
        <strain evidence="2 3">WP1</strain>
    </source>
</reference>
<dbReference type="EMBL" id="KQ474078">
    <property type="protein sequence ID" value="KPV75297.1"/>
    <property type="molecule type" value="Genomic_DNA"/>
</dbReference>
<name>A0A194S3X8_RHOGW</name>
<organism evidence="2 3">
    <name type="scientific">Rhodotorula graminis (strain WP1)</name>
    <dbReference type="NCBI Taxonomy" id="578459"/>
    <lineage>
        <taxon>Eukaryota</taxon>
        <taxon>Fungi</taxon>
        <taxon>Dikarya</taxon>
        <taxon>Basidiomycota</taxon>
        <taxon>Pucciniomycotina</taxon>
        <taxon>Microbotryomycetes</taxon>
        <taxon>Sporidiobolales</taxon>
        <taxon>Sporidiobolaceae</taxon>
        <taxon>Rhodotorula</taxon>
    </lineage>
</organism>
<dbReference type="STRING" id="578459.A0A194S3X8"/>
<dbReference type="OrthoDB" id="2529282at2759"/>
<proteinExistence type="predicted"/>